<evidence type="ECO:0000313" key="3">
    <source>
        <dbReference type="EMBL" id="CRO00380.1"/>
    </source>
</evidence>
<evidence type="ECO:0000313" key="4">
    <source>
        <dbReference type="EMBL" id="OTI59470.1"/>
    </source>
</evidence>
<dbReference type="PANTHER" id="PTHR33608">
    <property type="entry name" value="BLL2464 PROTEIN"/>
    <property type="match status" value="1"/>
</dbReference>
<accession>A0A0C7ABR6</accession>
<proteinExistence type="predicted"/>
<feature type="domain" description="DUF58" evidence="2">
    <location>
        <begin position="205"/>
        <end position="375"/>
    </location>
</feature>
<protein>
    <submittedName>
        <fullName evidence="4">DUF58 domain-containing protein</fullName>
    </submittedName>
</protein>
<sequence>MKPSRALLALFAALLLLAIGLGSLSALGQRLPAQLHTFWWAALAALLLLGLLDALWARRQAVPKLSRQLSGNLPLGRWSEVRLHLQHTYRRPVRLTLFDHLPAGMDFEYLPQEVELRPGESTEVGYRVRPLNRGHFVFPRCELELPSPLRLWRQRRYLEARGETRVYPDFARLYGAELMAVDHWLNQIGVRGGQRRGLGLEFHQLREFRDGDTLRQIDWKATARKRTPIAREYQDERDQQILFLLDCGRRMRSQDGDLSHFDHALNASLLLAYVALRQGDAVGAMTFAGDDRRHLPPGKGSAQLGALLNTVYDLQTSQRPADFPEAVQAVLSRQRRRALVILVTNLRDEDDEELLGAVKRLGRQHRVLVASLREEVLDTLRHEPVARYEQALAYTGTIDYLNARNGLHEKLAAHGVPVLDARPSELGPELISRYLGWKRAGVL</sequence>
<dbReference type="SMR" id="A0A0C7ABR6"/>
<dbReference type="Proteomes" id="UP000045039">
    <property type="component" value="Unassembled WGS sequence"/>
</dbReference>
<evidence type="ECO:0000313" key="6">
    <source>
        <dbReference type="Proteomes" id="UP000045039"/>
    </source>
</evidence>
<dbReference type="AlphaFoldDB" id="A0A0C7ABR6"/>
<dbReference type="Pfam" id="PF01882">
    <property type="entry name" value="DUF58"/>
    <property type="match status" value="1"/>
</dbReference>
<dbReference type="RefSeq" id="WP_003112779.1">
    <property type="nucleotide sequence ID" value="NZ_AP014839.1"/>
</dbReference>
<dbReference type="PANTHER" id="PTHR33608:SF3">
    <property type="entry name" value="SLR2013 PROTEIN"/>
    <property type="match status" value="1"/>
</dbReference>
<reference evidence="5 8" key="5">
    <citation type="submission" date="2019-01" db="EMBL/GenBank/DDBJ databases">
        <title>The Pseudomonas aeruginosa pan-genome provides new insights on its population structure, horizontal gene transfer and pathogenicity.</title>
        <authorList>
            <person name="Freschi L."/>
            <person name="Vincent A.T."/>
            <person name="Jeukens J."/>
            <person name="Emond-Rheault J.-G."/>
            <person name="Kukavica-Ibrulj I."/>
            <person name="Dupont M.-J."/>
            <person name="Charette S.J."/>
            <person name="Boyle B."/>
            <person name="Levesque R.C."/>
        </authorList>
    </citation>
    <scope>NUCLEOTIDE SEQUENCE [LARGE SCALE GENOMIC DNA]</scope>
    <source>
        <strain evidence="5 8">PA-W36</strain>
    </source>
</reference>
<gene>
    <name evidence="4" type="ORF">CAZ10_21720</name>
    <name evidence="5" type="ORF">IPC1295_16025</name>
    <name evidence="3" type="ORF">PAERUG_P19_London_7_VIM_2_05_10_00513</name>
</gene>
<keyword evidence="1" id="KW-0812">Transmembrane</keyword>
<evidence type="ECO:0000256" key="1">
    <source>
        <dbReference type="SAM" id="Phobius"/>
    </source>
</evidence>
<dbReference type="EMBL" id="NSNE01000008">
    <property type="protein sequence ID" value="RPM15314.1"/>
    <property type="molecule type" value="Genomic_DNA"/>
</dbReference>
<dbReference type="Proteomes" id="UP000284767">
    <property type="component" value="Unassembled WGS sequence"/>
</dbReference>
<keyword evidence="1" id="KW-0472">Membrane</keyword>
<dbReference type="InterPro" id="IPR036465">
    <property type="entry name" value="vWFA_dom_sf"/>
</dbReference>
<dbReference type="Proteomes" id="UP000194857">
    <property type="component" value="Unassembled WGS sequence"/>
</dbReference>
<reference evidence="3" key="2">
    <citation type="submission" date="2015-06" db="EMBL/GenBank/DDBJ databases">
        <authorList>
            <person name="Radhakrishnan R."/>
            <person name="Underwood A."/>
            <person name="Al-Shahib A."/>
        </authorList>
    </citation>
    <scope>NUCLEOTIDE SEQUENCE</scope>
    <source>
        <strain evidence="3">P19_London_7_VIM_2_05_10</strain>
    </source>
</reference>
<reference evidence="4 7" key="3">
    <citation type="submission" date="2017-05" db="EMBL/GenBank/DDBJ databases">
        <authorList>
            <person name="Song R."/>
            <person name="Chenine A.L."/>
            <person name="Ruprecht R.M."/>
        </authorList>
    </citation>
    <scope>NUCLEOTIDE SEQUENCE [LARGE SCALE GENOMIC DNA]</scope>
    <source>
        <strain evidence="4 7">S567_C10_BS</strain>
    </source>
</reference>
<reference evidence="6" key="1">
    <citation type="submission" date="2015-06" db="EMBL/GenBank/DDBJ databases">
        <authorList>
            <person name="Radhakrishnan Rajesh"/>
            <person name="Underwood Anthony"/>
            <person name="Al-Shahib Ali"/>
        </authorList>
    </citation>
    <scope>NUCLEOTIDE SEQUENCE [LARGE SCALE GENOMIC DNA]</scope>
    <source>
        <strain evidence="6">P19_London_7_VIM_2_05_10</strain>
    </source>
</reference>
<organism evidence="4 7">
    <name type="scientific">Pseudomonas aeruginosa</name>
    <dbReference type="NCBI Taxonomy" id="287"/>
    <lineage>
        <taxon>Bacteria</taxon>
        <taxon>Pseudomonadati</taxon>
        <taxon>Pseudomonadota</taxon>
        <taxon>Gammaproteobacteria</taxon>
        <taxon>Pseudomonadales</taxon>
        <taxon>Pseudomonadaceae</taxon>
        <taxon>Pseudomonas</taxon>
    </lineage>
</organism>
<dbReference type="Gene3D" id="3.40.50.410">
    <property type="entry name" value="von Willebrand factor, type A domain"/>
    <property type="match status" value="1"/>
</dbReference>
<evidence type="ECO:0000313" key="5">
    <source>
        <dbReference type="EMBL" id="RPM15314.1"/>
    </source>
</evidence>
<dbReference type="EMBL" id="NFFZ01000011">
    <property type="protein sequence ID" value="OTI59470.1"/>
    <property type="molecule type" value="Genomic_DNA"/>
</dbReference>
<evidence type="ECO:0000313" key="8">
    <source>
        <dbReference type="Proteomes" id="UP000284767"/>
    </source>
</evidence>
<evidence type="ECO:0000313" key="7">
    <source>
        <dbReference type="Proteomes" id="UP000194857"/>
    </source>
</evidence>
<feature type="transmembrane region" description="Helical" evidence="1">
    <location>
        <begin position="38"/>
        <end position="57"/>
    </location>
</feature>
<evidence type="ECO:0000259" key="2">
    <source>
        <dbReference type="Pfam" id="PF01882"/>
    </source>
</evidence>
<reference evidence="5 8" key="4">
    <citation type="submission" date="2017-08" db="EMBL/GenBank/DDBJ databases">
        <authorList>
            <person name="Feschi L."/>
            <person name="Jeukens J."/>
            <person name="Emond-Rheault J.-G."/>
            <person name="Kukavica-Ibrulj I."/>
            <person name="Boyle B."/>
            <person name="Levesque R.C."/>
        </authorList>
    </citation>
    <scope>NUCLEOTIDE SEQUENCE [LARGE SCALE GENOMIC DNA]</scope>
    <source>
        <strain evidence="5 8">PA-W36</strain>
    </source>
</reference>
<comment type="caution">
    <text evidence="4">The sequence shown here is derived from an EMBL/GenBank/DDBJ whole genome shotgun (WGS) entry which is preliminary data.</text>
</comment>
<name>A0A0C7ABR6_PSEAI</name>
<dbReference type="SUPFAM" id="SSF53300">
    <property type="entry name" value="vWA-like"/>
    <property type="match status" value="1"/>
</dbReference>
<dbReference type="InterPro" id="IPR002881">
    <property type="entry name" value="DUF58"/>
</dbReference>
<keyword evidence="1" id="KW-1133">Transmembrane helix</keyword>
<dbReference type="EMBL" id="CVVU01000021">
    <property type="protein sequence ID" value="CRO00380.1"/>
    <property type="molecule type" value="Genomic_DNA"/>
</dbReference>